<dbReference type="GO" id="GO:0030638">
    <property type="term" value="P:polyketide metabolic process"/>
    <property type="evidence" value="ECO:0007669"/>
    <property type="project" value="InterPro"/>
</dbReference>
<name>A0A2A2SEK1_9SPHN</name>
<keyword evidence="2" id="KW-1185">Reference proteome</keyword>
<dbReference type="Pfam" id="PF07366">
    <property type="entry name" value="SnoaL"/>
    <property type="match status" value="1"/>
</dbReference>
<accession>A0A2A2SEK1</accession>
<sequence>MNIPERAPVTRLRGRTTAEVRVGEGAQDLPGFEPKWRDIVHYIVGITEEIWTDAAVDRIRATYAEDCVIHTSMGTTRGVDGVVAGTVQSLWAFTDFSTEHLNVAWSEDERGFYTSHLGFARSVNTGATLYGPATNAKLARHFVADCISRDNKIHTEWLARDNRTGLMQMGLDPQAVARLLAELPAPEPLLSLPPDAPGLPEPGDPAMPAGWAARLFAHWNARAFAAGAGFYAADAVAHWPGLQEATGPRAIVQLVIGLLASVPDGLFRVEHVCWTQEDDGPVVAVRWRLDGTSSPYGAVGDMPAGRPVAMIGMSHFRLNGDLIVEEWSVFDDVALIVQAYRA</sequence>
<dbReference type="OrthoDB" id="2769928at2"/>
<dbReference type="Gene3D" id="3.10.450.50">
    <property type="match status" value="2"/>
</dbReference>
<dbReference type="InterPro" id="IPR009959">
    <property type="entry name" value="Cyclase_SnoaL-like"/>
</dbReference>
<comment type="caution">
    <text evidence="1">The sequence shown here is derived from an EMBL/GenBank/DDBJ whole genome shotgun (WGS) entry which is preliminary data.</text>
</comment>
<reference evidence="2" key="1">
    <citation type="submission" date="2017-09" db="EMBL/GenBank/DDBJ databases">
        <authorList>
            <person name="Feng G."/>
            <person name="Zhu H."/>
        </authorList>
    </citation>
    <scope>NUCLEOTIDE SEQUENCE [LARGE SCALE GENOMIC DNA]</scope>
    <source>
        <strain evidence="2">1PNM-20</strain>
    </source>
</reference>
<dbReference type="PANTHER" id="PTHR38436:SF1">
    <property type="entry name" value="ESTER CYCLASE"/>
    <property type="match status" value="1"/>
</dbReference>
<evidence type="ECO:0000313" key="1">
    <source>
        <dbReference type="EMBL" id="PAX07724.1"/>
    </source>
</evidence>
<dbReference type="InterPro" id="IPR032710">
    <property type="entry name" value="NTF2-like_dom_sf"/>
</dbReference>
<gene>
    <name evidence="1" type="ORF">CKY28_08785</name>
</gene>
<dbReference type="Proteomes" id="UP000218151">
    <property type="component" value="Unassembled WGS sequence"/>
</dbReference>
<dbReference type="PANTHER" id="PTHR38436">
    <property type="entry name" value="POLYKETIDE CYCLASE SNOAL-LIKE DOMAIN"/>
    <property type="match status" value="1"/>
</dbReference>
<dbReference type="EMBL" id="NSLI01000003">
    <property type="protein sequence ID" value="PAX07724.1"/>
    <property type="molecule type" value="Genomic_DNA"/>
</dbReference>
<dbReference type="SUPFAM" id="SSF54427">
    <property type="entry name" value="NTF2-like"/>
    <property type="match status" value="2"/>
</dbReference>
<evidence type="ECO:0008006" key="3">
    <source>
        <dbReference type="Google" id="ProtNLM"/>
    </source>
</evidence>
<dbReference type="AlphaFoldDB" id="A0A2A2SEK1"/>
<dbReference type="RefSeq" id="WP_095997967.1">
    <property type="nucleotide sequence ID" value="NZ_NSLI01000003.1"/>
</dbReference>
<protein>
    <recommendedName>
        <fullName evidence="3">Polyketide cyclase</fullName>
    </recommendedName>
</protein>
<proteinExistence type="predicted"/>
<evidence type="ECO:0000313" key="2">
    <source>
        <dbReference type="Proteomes" id="UP000218151"/>
    </source>
</evidence>
<organism evidence="1 2">
    <name type="scientific">Sphingomonas lenta</name>
    <dbReference type="NCBI Taxonomy" id="1141887"/>
    <lineage>
        <taxon>Bacteria</taxon>
        <taxon>Pseudomonadati</taxon>
        <taxon>Pseudomonadota</taxon>
        <taxon>Alphaproteobacteria</taxon>
        <taxon>Sphingomonadales</taxon>
        <taxon>Sphingomonadaceae</taxon>
        <taxon>Sphingomonas</taxon>
    </lineage>
</organism>